<keyword evidence="1" id="KW-0472">Membrane</keyword>
<sequence>MVVVKVAVVPVDAGAIVVVEQQHDDEQQVSICCCWLHSFKVEPTPTTPIVIVFTSLANAYFDVLVIFWLPLFSCSLLLLLLLLLQQQRKLESSDELIISEYGKQTYAIFSDGERHGTSSSISSSLSSPSSPSSLPDILNEEEVNISGTGLPVCGNSKWLPVVEATVKPPPPPPPPPPPSAELTAKVLPIELPPPLALPPLPPPKLKGIVVVFVTVVVVVAAGVCVAFVDVTAVSFRFGFESDIITDVGLSDAI</sequence>
<evidence type="ECO:0000256" key="1">
    <source>
        <dbReference type="SAM" id="Phobius"/>
    </source>
</evidence>
<organism evidence="2 3">
    <name type="scientific">Lucilia cuprina</name>
    <name type="common">Green bottle fly</name>
    <name type="synonym">Australian sheep blowfly</name>
    <dbReference type="NCBI Taxonomy" id="7375"/>
    <lineage>
        <taxon>Eukaryota</taxon>
        <taxon>Metazoa</taxon>
        <taxon>Ecdysozoa</taxon>
        <taxon>Arthropoda</taxon>
        <taxon>Hexapoda</taxon>
        <taxon>Insecta</taxon>
        <taxon>Pterygota</taxon>
        <taxon>Neoptera</taxon>
        <taxon>Endopterygota</taxon>
        <taxon>Diptera</taxon>
        <taxon>Brachycera</taxon>
        <taxon>Muscomorpha</taxon>
        <taxon>Oestroidea</taxon>
        <taxon>Calliphoridae</taxon>
        <taxon>Luciliinae</taxon>
        <taxon>Lucilia</taxon>
    </lineage>
</organism>
<evidence type="ECO:0000313" key="2">
    <source>
        <dbReference type="EMBL" id="KNC21832.1"/>
    </source>
</evidence>
<proteinExistence type="predicted"/>
<keyword evidence="3" id="KW-1185">Reference proteome</keyword>
<dbReference type="EMBL" id="JRES01001578">
    <property type="protein sequence ID" value="KNC21832.1"/>
    <property type="molecule type" value="Genomic_DNA"/>
</dbReference>
<protein>
    <submittedName>
        <fullName evidence="2">Uncharacterized protein</fullName>
    </submittedName>
</protein>
<feature type="transmembrane region" description="Helical" evidence="1">
    <location>
        <begin position="63"/>
        <end position="84"/>
    </location>
</feature>
<feature type="transmembrane region" description="Helical" evidence="1">
    <location>
        <begin position="207"/>
        <end position="228"/>
    </location>
</feature>
<dbReference type="AlphaFoldDB" id="A0A0L0BP45"/>
<keyword evidence="1" id="KW-1133">Transmembrane helix</keyword>
<keyword evidence="1" id="KW-0812">Transmembrane</keyword>
<comment type="caution">
    <text evidence="2">The sequence shown here is derived from an EMBL/GenBank/DDBJ whole genome shotgun (WGS) entry which is preliminary data.</text>
</comment>
<gene>
    <name evidence="2" type="ORF">FF38_03223</name>
</gene>
<name>A0A0L0BP45_LUCCU</name>
<reference evidence="2 3" key="1">
    <citation type="journal article" date="2015" name="Nat. Commun.">
        <title>Lucilia cuprina genome unlocks parasitic fly biology to underpin future interventions.</title>
        <authorList>
            <person name="Anstead C.A."/>
            <person name="Korhonen P.K."/>
            <person name="Young N.D."/>
            <person name="Hall R.S."/>
            <person name="Jex A.R."/>
            <person name="Murali S.C."/>
            <person name="Hughes D.S."/>
            <person name="Lee S.F."/>
            <person name="Perry T."/>
            <person name="Stroehlein A.J."/>
            <person name="Ansell B.R."/>
            <person name="Breugelmans B."/>
            <person name="Hofmann A."/>
            <person name="Qu J."/>
            <person name="Dugan S."/>
            <person name="Lee S.L."/>
            <person name="Chao H."/>
            <person name="Dinh H."/>
            <person name="Han Y."/>
            <person name="Doddapaneni H.V."/>
            <person name="Worley K.C."/>
            <person name="Muzny D.M."/>
            <person name="Ioannidis P."/>
            <person name="Waterhouse R.M."/>
            <person name="Zdobnov E.M."/>
            <person name="James P.J."/>
            <person name="Bagnall N.H."/>
            <person name="Kotze A.C."/>
            <person name="Gibbs R.A."/>
            <person name="Richards S."/>
            <person name="Batterham P."/>
            <person name="Gasser R.B."/>
        </authorList>
    </citation>
    <scope>NUCLEOTIDE SEQUENCE [LARGE SCALE GENOMIC DNA]</scope>
    <source>
        <strain evidence="2 3">LS</strain>
        <tissue evidence="2">Full body</tissue>
    </source>
</reference>
<accession>A0A0L0BP45</accession>
<evidence type="ECO:0000313" key="3">
    <source>
        <dbReference type="Proteomes" id="UP000037069"/>
    </source>
</evidence>
<dbReference type="Proteomes" id="UP000037069">
    <property type="component" value="Unassembled WGS sequence"/>
</dbReference>